<accession>A0A5E4NLH7</accession>
<evidence type="ECO:0000313" key="2">
    <source>
        <dbReference type="Proteomes" id="UP000325440"/>
    </source>
</evidence>
<reference evidence="1 2" key="1">
    <citation type="submission" date="2019-08" db="EMBL/GenBank/DDBJ databases">
        <authorList>
            <person name="Alioto T."/>
            <person name="Alioto T."/>
            <person name="Gomez Garrido J."/>
        </authorList>
    </citation>
    <scope>NUCLEOTIDE SEQUENCE [LARGE SCALE GENOMIC DNA]</scope>
</reference>
<gene>
    <name evidence="1" type="ORF">CINCED_3A003166</name>
</gene>
<sequence>MVYRLWRLNFRPKRTVERGNERIDFAAGPSGSIRAANRRVPNGRRFTAAKAEKTGGCGEYVGWRTVGHKGDRFFGSDGTAGKEPDRHGYRFRYALRGMTLQRCIMTT</sequence>
<dbReference type="Proteomes" id="UP000325440">
    <property type="component" value="Unassembled WGS sequence"/>
</dbReference>
<name>A0A5E4NLH7_9HEMI</name>
<dbReference type="EMBL" id="CABPRJ010002384">
    <property type="protein sequence ID" value="VVC44601.1"/>
    <property type="molecule type" value="Genomic_DNA"/>
</dbReference>
<protein>
    <submittedName>
        <fullName evidence="1">Uncharacterized protein</fullName>
    </submittedName>
</protein>
<keyword evidence="2" id="KW-1185">Reference proteome</keyword>
<dbReference type="AlphaFoldDB" id="A0A5E4NLH7"/>
<proteinExistence type="predicted"/>
<evidence type="ECO:0000313" key="1">
    <source>
        <dbReference type="EMBL" id="VVC44601.1"/>
    </source>
</evidence>
<organism evidence="1 2">
    <name type="scientific">Cinara cedri</name>
    <dbReference type="NCBI Taxonomy" id="506608"/>
    <lineage>
        <taxon>Eukaryota</taxon>
        <taxon>Metazoa</taxon>
        <taxon>Ecdysozoa</taxon>
        <taxon>Arthropoda</taxon>
        <taxon>Hexapoda</taxon>
        <taxon>Insecta</taxon>
        <taxon>Pterygota</taxon>
        <taxon>Neoptera</taxon>
        <taxon>Paraneoptera</taxon>
        <taxon>Hemiptera</taxon>
        <taxon>Sternorrhyncha</taxon>
        <taxon>Aphidomorpha</taxon>
        <taxon>Aphidoidea</taxon>
        <taxon>Aphididae</taxon>
        <taxon>Lachninae</taxon>
        <taxon>Cinara</taxon>
    </lineage>
</organism>